<dbReference type="AlphaFoldDB" id="A0A1S2VMS5"/>
<keyword evidence="7" id="KW-1185">Reference proteome</keyword>
<dbReference type="InterPro" id="IPR011141">
    <property type="entry name" value="Polyketide_synthase_type-III"/>
</dbReference>
<comment type="caution">
    <text evidence="6">The sequence shown here is derived from an EMBL/GenBank/DDBJ whole genome shotgun (WGS) entry which is preliminary data.</text>
</comment>
<feature type="active site" description="Acyl-thioester intermediate" evidence="3">
    <location>
        <position position="160"/>
    </location>
</feature>
<evidence type="ECO:0000256" key="1">
    <source>
        <dbReference type="ARBA" id="ARBA00005531"/>
    </source>
</evidence>
<evidence type="ECO:0000256" key="3">
    <source>
        <dbReference type="PIRSR" id="PIRSR000451-1"/>
    </source>
</evidence>
<dbReference type="InterPro" id="IPR012328">
    <property type="entry name" value="Chalcone/stilbene_synt_C"/>
</dbReference>
<accession>A0A1S2VMS5</accession>
<comment type="similarity">
    <text evidence="1">Belongs to the thiolase-like superfamily. Chalcone/stilbene synthases family.</text>
</comment>
<dbReference type="Gene3D" id="3.40.47.10">
    <property type="match status" value="2"/>
</dbReference>
<dbReference type="CDD" id="cd00831">
    <property type="entry name" value="CHS_like"/>
    <property type="match status" value="1"/>
</dbReference>
<feature type="domain" description="Chalcone/stilbene synthase N-terminal" evidence="4">
    <location>
        <begin position="3"/>
        <end position="222"/>
    </location>
</feature>
<feature type="domain" description="Chalcone/stilbene synthase C-terminal" evidence="5">
    <location>
        <begin position="237"/>
        <end position="380"/>
    </location>
</feature>
<evidence type="ECO:0000259" key="5">
    <source>
        <dbReference type="Pfam" id="PF02797"/>
    </source>
</evidence>
<dbReference type="GO" id="GO:0016747">
    <property type="term" value="F:acyltransferase activity, transferring groups other than amino-acyl groups"/>
    <property type="evidence" value="ECO:0007669"/>
    <property type="project" value="InterPro"/>
</dbReference>
<evidence type="ECO:0000313" key="6">
    <source>
        <dbReference type="EMBL" id="OIN60064.1"/>
    </source>
</evidence>
<dbReference type="OrthoDB" id="9786288at2"/>
<dbReference type="GO" id="GO:0030639">
    <property type="term" value="P:polyketide biosynthetic process"/>
    <property type="evidence" value="ECO:0007669"/>
    <property type="project" value="TreeGrafter"/>
</dbReference>
<evidence type="ECO:0000256" key="2">
    <source>
        <dbReference type="ARBA" id="ARBA00022679"/>
    </source>
</evidence>
<organism evidence="6 7">
    <name type="scientific">Arsenicibacter rosenii</name>
    <dbReference type="NCBI Taxonomy" id="1750698"/>
    <lineage>
        <taxon>Bacteria</taxon>
        <taxon>Pseudomonadati</taxon>
        <taxon>Bacteroidota</taxon>
        <taxon>Cytophagia</taxon>
        <taxon>Cytophagales</taxon>
        <taxon>Spirosomataceae</taxon>
        <taxon>Arsenicibacter</taxon>
    </lineage>
</organism>
<dbReference type="InterPro" id="IPR016039">
    <property type="entry name" value="Thiolase-like"/>
</dbReference>
<dbReference type="EMBL" id="MORL01000002">
    <property type="protein sequence ID" value="OIN60064.1"/>
    <property type="molecule type" value="Genomic_DNA"/>
</dbReference>
<dbReference type="Pfam" id="PF00195">
    <property type="entry name" value="Chal_sti_synt_N"/>
    <property type="match status" value="1"/>
</dbReference>
<evidence type="ECO:0000313" key="7">
    <source>
        <dbReference type="Proteomes" id="UP000181790"/>
    </source>
</evidence>
<reference evidence="6 7" key="1">
    <citation type="submission" date="2016-10" db="EMBL/GenBank/DDBJ databases">
        <title>Arsenicibacter rosenii gen. nov., sp. nov., an efficient arsenic-methylating bacterium isolated from an arsenic-contaminated paddy soil.</title>
        <authorList>
            <person name="Huang K."/>
        </authorList>
    </citation>
    <scope>NUCLEOTIDE SEQUENCE [LARGE SCALE GENOMIC DNA]</scope>
    <source>
        <strain evidence="6 7">SM-1</strain>
    </source>
</reference>
<evidence type="ECO:0000259" key="4">
    <source>
        <dbReference type="Pfam" id="PF00195"/>
    </source>
</evidence>
<dbReference type="SUPFAM" id="SSF53901">
    <property type="entry name" value="Thiolase-like"/>
    <property type="match status" value="1"/>
</dbReference>
<dbReference type="Pfam" id="PF02797">
    <property type="entry name" value="Chal_sti_synt_C"/>
    <property type="match status" value="1"/>
</dbReference>
<dbReference type="PANTHER" id="PTHR11877:SF46">
    <property type="entry name" value="TYPE III POLYKETIDE SYNTHASE A"/>
    <property type="match status" value="1"/>
</dbReference>
<sequence>MQEQEHKSYINALGTAVPGNAIPQQKIAEFMAEALDMDVADRRKLNVIYRQTQIGQRHSVLPDYGLPMGEYTFYPNTPGLEPFPSVSDRNAVYRKETPKLALAAARKAFADYPDFDPQSVTHVIVVSCTGFYAPGPDIELVEALGLPTTTHRLLINFMGCYGAFNGLKTADAIVRANPEAKVLLVCSELCTIHFQKKPELDYLLSNALFADGAAAVLVEGQPRADKSLRMRTFFCDLLAEGRDEMAWHVSDFGFEMTLTPEVPGVIERNIGRLLSRLLEKSELTIGDIHYYALHPGGRRILEAIENQLGLDRYDNRYAYHVLKQYGNMSSATVLFVLHEIWQELGIKKEAASRSNDTASPENILSCAFGPGLTLESLILEAHVNEPLLTSSVRSSETVPTL</sequence>
<dbReference type="PANTHER" id="PTHR11877">
    <property type="entry name" value="HYDROXYMETHYLGLUTARYL-COA SYNTHASE"/>
    <property type="match status" value="1"/>
</dbReference>
<dbReference type="Proteomes" id="UP000181790">
    <property type="component" value="Unassembled WGS sequence"/>
</dbReference>
<proteinExistence type="inferred from homology"/>
<keyword evidence="2" id="KW-0808">Transferase</keyword>
<dbReference type="RefSeq" id="WP_071501859.1">
    <property type="nucleotide sequence ID" value="NZ_MORL01000002.1"/>
</dbReference>
<dbReference type="PIRSF" id="PIRSF000451">
    <property type="entry name" value="PKS_III"/>
    <property type="match status" value="1"/>
</dbReference>
<dbReference type="InterPro" id="IPR001099">
    <property type="entry name" value="Chalcone/stilbene_synt_N"/>
</dbReference>
<protein>
    <submittedName>
        <fullName evidence="6">Type III polyketide synthase</fullName>
    </submittedName>
</protein>
<gene>
    <name evidence="6" type="ORF">BLX24_04230</name>
</gene>
<name>A0A1S2VMS5_9BACT</name>